<evidence type="ECO:0000256" key="11">
    <source>
        <dbReference type="SAM" id="Phobius"/>
    </source>
</evidence>
<dbReference type="Proteomes" id="UP001516400">
    <property type="component" value="Unassembled WGS sequence"/>
</dbReference>
<feature type="transmembrane region" description="Helical" evidence="11">
    <location>
        <begin position="164"/>
        <end position="189"/>
    </location>
</feature>
<gene>
    <name evidence="13" type="ORF">HHI36_022804</name>
</gene>
<feature type="transmembrane region" description="Helical" evidence="11">
    <location>
        <begin position="119"/>
        <end position="144"/>
    </location>
</feature>
<evidence type="ECO:0000256" key="4">
    <source>
        <dbReference type="ARBA" id="ARBA00022692"/>
    </source>
</evidence>
<protein>
    <recommendedName>
        <fullName evidence="12">G-protein coupled receptors family 1 profile domain-containing protein</fullName>
    </recommendedName>
</protein>
<proteinExistence type="inferred from homology"/>
<feature type="transmembrane region" description="Helical" evidence="11">
    <location>
        <begin position="80"/>
        <end position="99"/>
    </location>
</feature>
<keyword evidence="10" id="KW-0807">Transducer</keyword>
<keyword evidence="14" id="KW-1185">Reference proteome</keyword>
<keyword evidence="8" id="KW-0675">Receptor</keyword>
<keyword evidence="9" id="KW-0325">Glycoprotein</keyword>
<evidence type="ECO:0000256" key="8">
    <source>
        <dbReference type="ARBA" id="ARBA00023170"/>
    </source>
</evidence>
<evidence type="ECO:0000256" key="10">
    <source>
        <dbReference type="ARBA" id="ARBA00023224"/>
    </source>
</evidence>
<reference evidence="13 14" key="1">
    <citation type="journal article" date="2021" name="BMC Biol.">
        <title>Horizontally acquired antibacterial genes associated with adaptive radiation of ladybird beetles.</title>
        <authorList>
            <person name="Li H.S."/>
            <person name="Tang X.F."/>
            <person name="Huang Y.H."/>
            <person name="Xu Z.Y."/>
            <person name="Chen M.L."/>
            <person name="Du X.Y."/>
            <person name="Qiu B.Y."/>
            <person name="Chen P.T."/>
            <person name="Zhang W."/>
            <person name="Slipinski A."/>
            <person name="Escalona H.E."/>
            <person name="Waterhouse R.M."/>
            <person name="Zwick A."/>
            <person name="Pang H."/>
        </authorList>
    </citation>
    <scope>NUCLEOTIDE SEQUENCE [LARGE SCALE GENOMIC DNA]</scope>
    <source>
        <strain evidence="13">SYSU2018</strain>
    </source>
</reference>
<dbReference type="InterPro" id="IPR017452">
    <property type="entry name" value="GPCR_Rhodpsn_7TM"/>
</dbReference>
<organism evidence="13 14">
    <name type="scientific">Cryptolaemus montrouzieri</name>
    <dbReference type="NCBI Taxonomy" id="559131"/>
    <lineage>
        <taxon>Eukaryota</taxon>
        <taxon>Metazoa</taxon>
        <taxon>Ecdysozoa</taxon>
        <taxon>Arthropoda</taxon>
        <taxon>Hexapoda</taxon>
        <taxon>Insecta</taxon>
        <taxon>Pterygota</taxon>
        <taxon>Neoptera</taxon>
        <taxon>Endopterygota</taxon>
        <taxon>Coleoptera</taxon>
        <taxon>Polyphaga</taxon>
        <taxon>Cucujiformia</taxon>
        <taxon>Coccinelloidea</taxon>
        <taxon>Coccinellidae</taxon>
        <taxon>Scymninae</taxon>
        <taxon>Scymnini</taxon>
        <taxon>Cryptolaemus</taxon>
    </lineage>
</organism>
<evidence type="ECO:0000256" key="1">
    <source>
        <dbReference type="ARBA" id="ARBA00004651"/>
    </source>
</evidence>
<dbReference type="InterPro" id="IPR008365">
    <property type="entry name" value="Prostanoid_rcpt"/>
</dbReference>
<dbReference type="Pfam" id="PF00001">
    <property type="entry name" value="7tm_1"/>
    <property type="match status" value="1"/>
</dbReference>
<evidence type="ECO:0000313" key="14">
    <source>
        <dbReference type="Proteomes" id="UP001516400"/>
    </source>
</evidence>
<evidence type="ECO:0000256" key="3">
    <source>
        <dbReference type="ARBA" id="ARBA00022475"/>
    </source>
</evidence>
<keyword evidence="7 11" id="KW-0472">Membrane</keyword>
<feature type="transmembrane region" description="Helical" evidence="11">
    <location>
        <begin position="230"/>
        <end position="252"/>
    </location>
</feature>
<evidence type="ECO:0000256" key="9">
    <source>
        <dbReference type="ARBA" id="ARBA00023180"/>
    </source>
</evidence>
<dbReference type="PROSITE" id="PS50262">
    <property type="entry name" value="G_PROTEIN_RECEP_F1_2"/>
    <property type="match status" value="1"/>
</dbReference>
<comment type="caution">
    <text evidence="13">The sequence shown here is derived from an EMBL/GenBank/DDBJ whole genome shotgun (WGS) entry which is preliminary data.</text>
</comment>
<name>A0ABD2PEF4_9CUCU</name>
<keyword evidence="3" id="KW-1003">Cell membrane</keyword>
<comment type="subcellular location">
    <subcellularLocation>
        <location evidence="1">Cell membrane</location>
        <topology evidence="1">Multi-pass membrane protein</topology>
    </subcellularLocation>
</comment>
<keyword evidence="5 11" id="KW-1133">Transmembrane helix</keyword>
<evidence type="ECO:0000256" key="2">
    <source>
        <dbReference type="ARBA" id="ARBA00010663"/>
    </source>
</evidence>
<feature type="transmembrane region" description="Helical" evidence="11">
    <location>
        <begin position="42"/>
        <end position="65"/>
    </location>
</feature>
<accession>A0ABD2PEF4</accession>
<evidence type="ECO:0000256" key="5">
    <source>
        <dbReference type="ARBA" id="ARBA00022989"/>
    </source>
</evidence>
<dbReference type="GO" id="GO:0004930">
    <property type="term" value="F:G protein-coupled receptor activity"/>
    <property type="evidence" value="ECO:0007669"/>
    <property type="project" value="UniProtKB-KW"/>
</dbReference>
<keyword evidence="4 11" id="KW-0812">Transmembrane</keyword>
<dbReference type="Gene3D" id="1.20.1070.10">
    <property type="entry name" value="Rhodopsin 7-helix transmembrane proteins"/>
    <property type="match status" value="1"/>
</dbReference>
<dbReference type="InterPro" id="IPR000276">
    <property type="entry name" value="GPCR_Rhodpsn"/>
</dbReference>
<dbReference type="AlphaFoldDB" id="A0ABD2PEF4"/>
<dbReference type="GO" id="GO:0005886">
    <property type="term" value="C:plasma membrane"/>
    <property type="evidence" value="ECO:0007669"/>
    <property type="project" value="UniProtKB-SubCell"/>
</dbReference>
<dbReference type="PROSITE" id="PS00237">
    <property type="entry name" value="G_PROTEIN_RECEP_F1_1"/>
    <property type="match status" value="1"/>
</dbReference>
<dbReference type="PANTHER" id="PTHR11866:SF16">
    <property type="entry name" value="PROSTAGLANDIN E2 RECEPTOR EP4 SUBTYPE-LIKE PROTEIN"/>
    <property type="match status" value="1"/>
</dbReference>
<evidence type="ECO:0000256" key="6">
    <source>
        <dbReference type="ARBA" id="ARBA00023040"/>
    </source>
</evidence>
<dbReference type="SUPFAM" id="SSF81321">
    <property type="entry name" value="Family A G protein-coupled receptor-like"/>
    <property type="match status" value="1"/>
</dbReference>
<evidence type="ECO:0000256" key="7">
    <source>
        <dbReference type="ARBA" id="ARBA00023136"/>
    </source>
</evidence>
<feature type="domain" description="G-protein coupled receptors family 1 profile" evidence="12">
    <location>
        <begin position="22"/>
        <end position="283"/>
    </location>
</feature>
<comment type="similarity">
    <text evidence="2">Belongs to the G-protein coupled receptor 1 family.</text>
</comment>
<dbReference type="PANTHER" id="PTHR11866">
    <property type="entry name" value="G-PROTEIN COUPLED RECEPTOR FAMILY 1 MEMBER"/>
    <property type="match status" value="1"/>
</dbReference>
<feature type="transmembrane region" description="Helical" evidence="11">
    <location>
        <begin position="6"/>
        <end position="30"/>
    </location>
</feature>
<feature type="transmembrane region" description="Helical" evidence="11">
    <location>
        <begin position="264"/>
        <end position="286"/>
    </location>
</feature>
<evidence type="ECO:0000259" key="12">
    <source>
        <dbReference type="PROSITE" id="PS50262"/>
    </source>
</evidence>
<keyword evidence="6" id="KW-0297">G-protein coupled receptor</keyword>
<sequence>MPSSMLFRHTASYLCFIVGTFGNSAALYILNTSPKARNRKQVLMLNCLAVNDLVAMLGMLTAILIDEYEIMEKQLVCKYFVMLRAFGVGSGCIALVMAVERWLALTKPFLYQQIVTYEALFRCLIGFWIISATWTFLPLIGFGSYYADGECVRYRDARTLPDKIYAYLFFVFGTTLLMCITLLNLILVWTLSRMKSSRRVLIRRISKSTMTNNGLPYLHRTPEEIAFSKLMSFLCITFVVCWAPQMICIPLVQLHTSDNHIQRWSRLADFLMAIYFTLDPYIYVVYRYMQKRNVTFCPCGKVPKSLITYAPSTNEMSSDAPTVVVQPVPTTTM</sequence>
<dbReference type="EMBL" id="JABFTP020000186">
    <property type="protein sequence ID" value="KAL3289369.1"/>
    <property type="molecule type" value="Genomic_DNA"/>
</dbReference>
<evidence type="ECO:0000313" key="13">
    <source>
        <dbReference type="EMBL" id="KAL3289369.1"/>
    </source>
</evidence>